<evidence type="ECO:0000256" key="4">
    <source>
        <dbReference type="ARBA" id="ARBA00022679"/>
    </source>
</evidence>
<dbReference type="SUPFAM" id="SSF52777">
    <property type="entry name" value="CoA-dependent acyltransferases"/>
    <property type="match status" value="2"/>
</dbReference>
<dbReference type="PANTHER" id="PTHR43775">
    <property type="entry name" value="FATTY ACID SYNTHASE"/>
    <property type="match status" value="1"/>
</dbReference>
<keyword evidence="1" id="KW-0596">Phosphopantetheine</keyword>
<dbReference type="PROSITE" id="PS00606">
    <property type="entry name" value="KS3_1"/>
    <property type="match status" value="1"/>
</dbReference>
<dbReference type="Gene3D" id="3.40.50.12780">
    <property type="entry name" value="N-terminal domain of ligase-like"/>
    <property type="match status" value="1"/>
</dbReference>
<accession>A0A9Q8ZHM6</accession>
<dbReference type="SMART" id="SM00826">
    <property type="entry name" value="PKS_DH"/>
    <property type="match status" value="1"/>
</dbReference>
<dbReference type="Pfam" id="PF02801">
    <property type="entry name" value="Ketoacyl-synt_C"/>
    <property type="match status" value="1"/>
</dbReference>
<feature type="domain" description="Polyketide synthase-like phosphopantetheine-binding" evidence="11">
    <location>
        <begin position="3477"/>
        <end position="3548"/>
    </location>
</feature>
<sequence>MANNTYKSEPIAIIGRSCRYPGPATSPSKLWEFLQNPHDISKNAPKERFNIDGFYHPNGEYHGTTDAPKAYWLEEDAFTFDTSFFNYSPREAETIDPAGKILLEVVYEGMESAGLTVQECSGTKIGVFVGLMTADYELLTAKDEISTSQYCVTGTSRAILSNRVSYFFNWTGPSMTIDTACSSSLVAMHQAVLSLRSGESNMACVAGVNVMLSPDAFTIESNLHMLSPDGHSKMWDESANGYARGEGAGVFFLKTLSKALADGDNIECIVRETGVNSDGRTRGITMPNPVAQANLIRDTYARAGLDASNPEQMCQYFEAHGTGTQAGDPREAEAIHTAFFPAASTSSPHSRARELIVGSVKTAIGHTEGAAGVAGVLKAMMGLQQKIIPPNLYFHNPNPTVKPFLKRLKVPTEPVVWPTPASGHPARASVNSFGFGGTNAHAILERYEPSIHGQQDRTLTSAPTLLPGIPLLLSANSDKSLSRVIKDQLAYLQATPDLDVNALVGTQAFRRSVFPCKVSFPAAGKAELEQALQKKLDASKTGDIGVRSKGDGAGRVLAIFTGQGAQWSTMGKAMIETSDLFANSLRSCNEILQSCPDPPSWDLITELLRPEESSRLSEASLSQPLCTALQIALCDLLSHSGVRLSGVLGHSSGEIGAAYASGVLKAKDAMLIAYYRGFHAKLAGGTDGSKGGMMAVGMGVDDALDFCGQNSLKSRLYVAASNAPASVTLSGDLESIKKGKAQLDKEKRFCRQLMVDTAYHSHHMDRCATPYLDSLEACGIEAEEAIASCPWISSVYGPSGKPTTKELRGRYWRDNMVQPVLFAEALARMLAEHGPFDAVLEVGPHAALRGPANQVIQESLGYTLPYSGVLNRYSNEVLAFSDALGMLWCHIGASSVDFRSYSAALGLPANRYSLARDVPTYPWDHSQSLLRQPRLMKQYLHRSNAPHELLGIRTLDDTPSDYRWRNVLRPSTIPWIKNHRFQGQIIIPVAAYCVMALDAGRVMATERAMSVTMVEINHLLLSNGITMEDDTQGIETLFSLTYDQEKSTDDQIVASFSLDWGPVSGNRRTKRAVSGFVSLYAMKETTLPSPSPRQPVLRHVNVEDFYGQMNDIGLGYTMAFKSLTSLERRHFFAAGKLEKPHIDDTSTLLVRPALLDSCFQVAFAAFAAPNDGALWTSFLPQSIRRIRFNTTICNVIPEIQGKLDVEARVTSFHPGSSTSPASFSGDLDISNEAGEMEIQIEGLSVQGLATNTDAEYREFYLQTVYKRDPWTGFDEIESPIRPKINIDLEELSKRMSLLVTPNTNLFMTSDDIESTLDLALAGSPYRHHIELLKSCSRVMPGILPGLIHEIKQESDEVSIVTERLSQVIGDISHRHPHISVLEINLSNTLSFTDAIREGLAPAHSSFTSAYVPGLSVPSYPEQSQSDTYSSIQLDEDNILEGLDGMNVPFDIVIICGHSERVATKDVRLHALQNLMRPGGFIVSVESGGRLLQDRLTGLLRTEKGRGTLTPSTSSSTLDRSGSTEKASVVLFQSKRSGLSLLVEQARNHIVDVLRSPLSNLDKIRISGPVLVIGGKTVETNEIRCCLVSVLSSLGCETSCVEGLDMVTPQLLSGINRVVLLADLDHSILENTSPASLSGLQALMSPGMSVLWLLNGFYGGANPYHSASVGLARTAKGETPNFRLQFLDMDTLTGMGELVTETFLRFIYPTEYEDEVSGTLWMPEDEITISQGKVMLPRIKPISDMNRRLNSRRRAVNHSEDMAHATVELTLHEESMPSVYEASSFPSDAMISSRGHQEAHKVAVTVSHSSVWAINVGNDWNLFVGVGTIASGRRALFFSDKCSSNVLVPPSWTQDLESTTEFPDDMILALFLRAIVASRIVNSDRDRPVIIIEPDDLLMSVISLLQPASDGVLVTNVTTDPKRAKKDTRLIFIHPRSTKRAVAEALPFGFGAVIDLPGSSKSIFGNLLQEKTSFTAFELFATTTRYTKMGSTLDTILTTAFTCFRELGFSAVIKQVQNDRAMVQPLSGFVGQGPQPYFTMVNWRKEPVVALKVQPTKLDFYLSGTKTYLLVGLTGELGESLCRLMAAHGARYFVVASRTPEKAQSWAEPLRRLGLTIHLASLDVTNLEAVHKVKSEVESFLPSISGVVQGAMVLSDELFGSMTLESLQRALKPKLDGSRNLSCVFNEPTLDFMVMLSSLTCVGGNSGQSNYTAANLYMSGLAAQRRSHGLAASVLDIGVLYGIGYVNRIEGAEIYANLRRQGYLPISEHDVHDMFTEAVAASKPERGSLVQISTGLNRWSPNTQTPLPWHRDARFSHHRTFNKEESAGKNMGSSSETIKGLLDASQDKASIVDHLQKAFSAHLETMLHLAQGSLDPTVAIIDLGVDSLAAVEIRTWFLKEVGKDMPVLKVLGGASVANLCEEVGTDLLAEREPTQDETNETLSESNAGLAKNSDSDSSELFDNTNLSHSTDLTSDDEDETTPFEQVYPMSSSQSRMWFPYQLLQDKTTYNCTTSYRLRGPLNVERYEAALKTVIHKHQTLRTGFYTDPYLGHPMQAVAKSSPFQLKKVSNALEDVDSARETGMIAKHIYDLEHEDVFVATLLEYNSNYHEIIFGYHHIIMDGVSWQLFLQEVERFYVNPPKRVYQSIDYLDFAVKQRADLDSPAIQTKREFWKSSFADLPPPIPLFPFAKVTNRKPLNRYEATETFIELDQALVARIKTVAVDNKSTTFHFYLTALQIMARRLLKIDDVCIGITDANRSEQAFMETIGLILDSLPLRFRSNGPVDEEFNTCLQSTRSSVYSALGNSGVPLDVILDDIGVETSTSHLPLFQILVNYRMGAIKQKTLGPDIEFEYLAYEDARHPFDFILTIDEEDGRAGLTLSMQDYLYDKTSAHTFLKTFINLLEVFSESPETHVSDCPVYPEALVKQAMQLGIGLESPLDWPSTLTARVDQMVSQYHEQIAIKDGEISYTYSEMARTVDAVGQALLDRGVTRGSRVGVASGPSADVILSLLAILKIGAIYVPLDERNSDSRLANMVYDGSICIIIHNEATEPRIPMLIAANPSTRSMKFSDLKLGESTILSDSAVAAETAFIMFTSGSTGKPKGVVLSNASFLAHIKAATTAMNLGRETVLQQSALGYDASLAQIFYALANGGTLIVTSNRQESSNIAALMLREKVSLTLMAPSEYSVIFQYGKDSLGRCESWRIAMCGGEAFPLQLRSSFRELNNKGLEVWNAYGPTELSVASNMNQVDCSEVAINANVTVPIGRAIPGYSVCLVNDAVQPVPLGCSGQIAVSGRAVATGYLNNKPLTDEKFLSGAPSRFLRSAGRQTARWYLTGDTARMDLDGQLTYIGRIEDDAQVKLRGIRIELTEISNSILATAAGVIAQASISLRGEGEQQFLVGHVVFAADREPEQAAMYLDSVLANLPLPAYMRPARLVPVAALPLTMSGKLDRKALADLPITNTADQRLTNVTELTTTELRVKDVWSGILGRTGLQITRDSSFFSVGGNSLLLLRLQAELRRTFGIDIKLADLFQIHSLGDLAQRIGSPEATPGITTQARIDWNLETALPSSLLKMPRMTPITFQRSGLGSSLSVIVTGATGFLGTAIVKALQETPRVQEIHCLAVRHIHGENARALQRKFSKVRLYSGDLAQPRLGLGEDEARLLFADAAAVVHNGADVSFLKPYEALRDTNVGSTRELVRLCLDSRSSAVLHFVSTAGVGAILEAQGSGSVPKLRATTLKETRPDSADGYVSSKWASEVLLEIAAEKTGLPARIYRPSSITGPGAPALDIVHNVMNLSRKMRTIPRMQGWAGWFDFVSVERVAEELVQGVLGQKQPGPVEFVHPTGEVVLPVAEARRYLERQTGYEFREVEMEAWIEKAMSFGMSELVAGYLGQIPDSGVTPTFPRLESTIF</sequence>
<keyword evidence="16" id="KW-1185">Reference proteome</keyword>
<dbReference type="InterPro" id="IPR036291">
    <property type="entry name" value="NAD(P)-bd_dom_sf"/>
</dbReference>
<reference evidence="15" key="1">
    <citation type="submission" date="2021-12" db="EMBL/GenBank/DDBJ databases">
        <title>Curvularia clavata genome.</title>
        <authorList>
            <person name="Cao Y."/>
        </authorList>
    </citation>
    <scope>NUCLEOTIDE SEQUENCE</scope>
    <source>
        <strain evidence="15">Yc1106</strain>
    </source>
</reference>
<dbReference type="Gene3D" id="3.30.300.30">
    <property type="match status" value="1"/>
</dbReference>
<keyword evidence="6" id="KW-0521">NADP</keyword>
<dbReference type="Pfam" id="PF00501">
    <property type="entry name" value="AMP-binding"/>
    <property type="match status" value="1"/>
</dbReference>
<dbReference type="Pfam" id="PF00668">
    <property type="entry name" value="Condensation"/>
    <property type="match status" value="1"/>
</dbReference>
<evidence type="ECO:0000256" key="8">
    <source>
        <dbReference type="ARBA" id="ARBA00029454"/>
    </source>
</evidence>
<dbReference type="SUPFAM" id="SSF53901">
    <property type="entry name" value="Thiolase-like"/>
    <property type="match status" value="1"/>
</dbReference>
<dbReference type="Pfam" id="PF21089">
    <property type="entry name" value="PKS_DH_N"/>
    <property type="match status" value="1"/>
</dbReference>
<dbReference type="PROSITE" id="PS00012">
    <property type="entry name" value="PHOSPHOPANTETHEINE"/>
    <property type="match status" value="1"/>
</dbReference>
<dbReference type="Pfam" id="PF00550">
    <property type="entry name" value="PP-binding"/>
    <property type="match status" value="2"/>
</dbReference>
<dbReference type="Pfam" id="PF08659">
    <property type="entry name" value="KR"/>
    <property type="match status" value="1"/>
</dbReference>
<dbReference type="SUPFAM" id="SSF47336">
    <property type="entry name" value="ACP-like"/>
    <property type="match status" value="2"/>
</dbReference>
<dbReference type="PROSITE" id="PS00455">
    <property type="entry name" value="AMP_BINDING"/>
    <property type="match status" value="1"/>
</dbReference>
<gene>
    <name evidence="15" type="ORF">yc1106_10133</name>
</gene>
<dbReference type="InterPro" id="IPR057326">
    <property type="entry name" value="KR_dom"/>
</dbReference>
<dbReference type="SMART" id="SM00825">
    <property type="entry name" value="PKS_KS"/>
    <property type="match status" value="1"/>
</dbReference>
<dbReference type="InterPro" id="IPR036736">
    <property type="entry name" value="ACP-like_sf"/>
</dbReference>
<dbReference type="Proteomes" id="UP001056012">
    <property type="component" value="Chromosome 8"/>
</dbReference>
<keyword evidence="5" id="KW-0677">Repeat</keyword>
<dbReference type="Pfam" id="PF07993">
    <property type="entry name" value="NAD_binding_4"/>
    <property type="match status" value="1"/>
</dbReference>
<evidence type="ECO:0000259" key="12">
    <source>
        <dbReference type="SMART" id="SM00825"/>
    </source>
</evidence>
<evidence type="ECO:0000259" key="11">
    <source>
        <dbReference type="SMART" id="SM00823"/>
    </source>
</evidence>
<dbReference type="InterPro" id="IPR023213">
    <property type="entry name" value="CAT-like_dom_sf"/>
</dbReference>
<dbReference type="CDD" id="cd05930">
    <property type="entry name" value="A_NRPS"/>
    <property type="match status" value="1"/>
</dbReference>
<dbReference type="InterPro" id="IPR018201">
    <property type="entry name" value="Ketoacyl_synth_AS"/>
</dbReference>
<evidence type="ECO:0000313" key="16">
    <source>
        <dbReference type="Proteomes" id="UP001056012"/>
    </source>
</evidence>
<dbReference type="SUPFAM" id="SSF51735">
    <property type="entry name" value="NAD(P)-binding Rossmann-fold domains"/>
    <property type="match status" value="2"/>
</dbReference>
<dbReference type="InterPro" id="IPR045851">
    <property type="entry name" value="AMP-bd_C_sf"/>
</dbReference>
<evidence type="ECO:0000256" key="9">
    <source>
        <dbReference type="SAM" id="MobiDB-lite"/>
    </source>
</evidence>
<dbReference type="InterPro" id="IPR042104">
    <property type="entry name" value="PKS_dehydratase_sf"/>
</dbReference>
<evidence type="ECO:0000256" key="2">
    <source>
        <dbReference type="ARBA" id="ARBA00022553"/>
    </source>
</evidence>
<dbReference type="InterPro" id="IPR014030">
    <property type="entry name" value="Ketoacyl_synth_N"/>
</dbReference>
<dbReference type="InterPro" id="IPR016036">
    <property type="entry name" value="Malonyl_transacylase_ACP-bd"/>
</dbReference>
<dbReference type="Gene3D" id="3.30.559.10">
    <property type="entry name" value="Chloramphenicol acetyltransferase-like domain"/>
    <property type="match status" value="1"/>
</dbReference>
<dbReference type="OrthoDB" id="329835at2759"/>
<dbReference type="GO" id="GO:0004312">
    <property type="term" value="F:fatty acid synthase activity"/>
    <property type="evidence" value="ECO:0007669"/>
    <property type="project" value="TreeGrafter"/>
</dbReference>
<dbReference type="GO" id="GO:0031177">
    <property type="term" value="F:phosphopantetheine binding"/>
    <property type="evidence" value="ECO:0007669"/>
    <property type="project" value="InterPro"/>
</dbReference>
<feature type="domain" description="Ketoreductase" evidence="10">
    <location>
        <begin position="2065"/>
        <end position="2242"/>
    </location>
</feature>
<dbReference type="InterPro" id="IPR032821">
    <property type="entry name" value="PKS_assoc"/>
</dbReference>
<dbReference type="InterPro" id="IPR020845">
    <property type="entry name" value="AMP-binding_CS"/>
</dbReference>
<dbReference type="InterPro" id="IPR020806">
    <property type="entry name" value="PKS_PP-bd"/>
</dbReference>
<dbReference type="Gene3D" id="1.10.1200.10">
    <property type="entry name" value="ACP-like"/>
    <property type="match status" value="2"/>
</dbReference>
<dbReference type="CDD" id="cd05274">
    <property type="entry name" value="KR_FAS_SDR_x"/>
    <property type="match status" value="1"/>
</dbReference>
<evidence type="ECO:0000259" key="13">
    <source>
        <dbReference type="SMART" id="SM00826"/>
    </source>
</evidence>
<keyword evidence="4" id="KW-0808">Transferase</keyword>
<feature type="domain" description="Ketosynthase family 3 (KS3)" evidence="12">
    <location>
        <begin position="11"/>
        <end position="449"/>
    </location>
</feature>
<dbReference type="InterPro" id="IPR049551">
    <property type="entry name" value="PKS_DH_C"/>
</dbReference>
<dbReference type="InterPro" id="IPR001242">
    <property type="entry name" value="Condensation_dom"/>
</dbReference>
<dbReference type="InterPro" id="IPR014031">
    <property type="entry name" value="Ketoacyl_synth_C"/>
</dbReference>
<dbReference type="SUPFAM" id="SSF55048">
    <property type="entry name" value="Probable ACP-binding domain of malonyl-CoA ACP transacylase"/>
    <property type="match status" value="1"/>
</dbReference>
<dbReference type="InterPro" id="IPR020807">
    <property type="entry name" value="PKS_DH"/>
</dbReference>
<dbReference type="InterPro" id="IPR016039">
    <property type="entry name" value="Thiolase-like"/>
</dbReference>
<dbReference type="CDD" id="cd00833">
    <property type="entry name" value="PKS"/>
    <property type="match status" value="1"/>
</dbReference>
<feature type="region of interest" description="Disordered" evidence="9">
    <location>
        <begin position="2427"/>
        <end position="2487"/>
    </location>
</feature>
<dbReference type="SUPFAM" id="SSF52151">
    <property type="entry name" value="FabD/lysophospholipase-like"/>
    <property type="match status" value="1"/>
</dbReference>
<evidence type="ECO:0000313" key="15">
    <source>
        <dbReference type="EMBL" id="USP82859.1"/>
    </source>
</evidence>
<dbReference type="InterPro" id="IPR020841">
    <property type="entry name" value="PKS_Beta-ketoAc_synthase_dom"/>
</dbReference>
<dbReference type="Gene3D" id="3.10.129.110">
    <property type="entry name" value="Polyketide synthase dehydratase"/>
    <property type="match status" value="1"/>
</dbReference>
<dbReference type="SMART" id="SM00823">
    <property type="entry name" value="PKS_PP"/>
    <property type="match status" value="2"/>
</dbReference>
<dbReference type="InterPro" id="IPR014043">
    <property type="entry name" value="Acyl_transferase_dom"/>
</dbReference>
<keyword evidence="3" id="KW-0436">Ligase</keyword>
<dbReference type="Pfam" id="PF16197">
    <property type="entry name" value="KAsynt_C_assoc"/>
    <property type="match status" value="1"/>
</dbReference>
<evidence type="ECO:0000259" key="10">
    <source>
        <dbReference type="SMART" id="SM00822"/>
    </source>
</evidence>
<feature type="domain" description="Malonyl-CoA:ACP transacylase (MAT)" evidence="14">
    <location>
        <begin position="559"/>
        <end position="873"/>
    </location>
</feature>
<dbReference type="Gene3D" id="3.40.47.10">
    <property type="match status" value="1"/>
</dbReference>
<dbReference type="InterPro" id="IPR016035">
    <property type="entry name" value="Acyl_Trfase/lysoPLipase"/>
</dbReference>
<evidence type="ECO:0000256" key="7">
    <source>
        <dbReference type="ARBA" id="ARBA00023268"/>
    </source>
</evidence>
<dbReference type="Pfam" id="PF14765">
    <property type="entry name" value="PS-DH"/>
    <property type="match status" value="1"/>
</dbReference>
<dbReference type="SUPFAM" id="SSF56801">
    <property type="entry name" value="Acetyl-CoA synthetase-like"/>
    <property type="match status" value="1"/>
</dbReference>
<dbReference type="SMART" id="SM00822">
    <property type="entry name" value="PKS_KR"/>
    <property type="match status" value="1"/>
</dbReference>
<dbReference type="SMART" id="SM00827">
    <property type="entry name" value="PKS_AT"/>
    <property type="match status" value="1"/>
</dbReference>
<dbReference type="Pfam" id="PF00698">
    <property type="entry name" value="Acyl_transf_1"/>
    <property type="match status" value="1"/>
</dbReference>
<evidence type="ECO:0000256" key="3">
    <source>
        <dbReference type="ARBA" id="ARBA00022598"/>
    </source>
</evidence>
<dbReference type="GO" id="GO:0016874">
    <property type="term" value="F:ligase activity"/>
    <property type="evidence" value="ECO:0007669"/>
    <property type="project" value="UniProtKB-KW"/>
</dbReference>
<dbReference type="Gene3D" id="3.40.50.720">
    <property type="entry name" value="NAD(P)-binding Rossmann-like Domain"/>
    <property type="match status" value="2"/>
</dbReference>
<keyword evidence="2" id="KW-0597">Phosphoprotein</keyword>
<dbReference type="InterPro" id="IPR013120">
    <property type="entry name" value="FAR_NAD-bd"/>
</dbReference>
<dbReference type="CDD" id="cd19532">
    <property type="entry name" value="C_PKS-NRPS"/>
    <property type="match status" value="1"/>
</dbReference>
<dbReference type="InterPro" id="IPR049552">
    <property type="entry name" value="PKS_DH_N"/>
</dbReference>
<organism evidence="15 16">
    <name type="scientific">Curvularia clavata</name>
    <dbReference type="NCBI Taxonomy" id="95742"/>
    <lineage>
        <taxon>Eukaryota</taxon>
        <taxon>Fungi</taxon>
        <taxon>Dikarya</taxon>
        <taxon>Ascomycota</taxon>
        <taxon>Pezizomycotina</taxon>
        <taxon>Dothideomycetes</taxon>
        <taxon>Pleosporomycetidae</taxon>
        <taxon>Pleosporales</taxon>
        <taxon>Pleosporineae</taxon>
        <taxon>Pleosporaceae</taxon>
        <taxon>Curvularia</taxon>
    </lineage>
</organism>
<dbReference type="GO" id="GO:0006633">
    <property type="term" value="P:fatty acid biosynthetic process"/>
    <property type="evidence" value="ECO:0007669"/>
    <property type="project" value="InterPro"/>
</dbReference>
<dbReference type="InterPro" id="IPR006162">
    <property type="entry name" value="Ppantetheine_attach_site"/>
</dbReference>
<comment type="similarity">
    <text evidence="8">Belongs to the NRP synthetase family.</text>
</comment>
<name>A0A9Q8ZHM6_CURCL</name>
<feature type="compositionally biased region" description="Low complexity" evidence="9">
    <location>
        <begin position="2462"/>
        <end position="2471"/>
    </location>
</feature>
<proteinExistence type="inferred from homology"/>
<evidence type="ECO:0000256" key="6">
    <source>
        <dbReference type="ARBA" id="ARBA00022857"/>
    </source>
</evidence>
<evidence type="ECO:0000256" key="1">
    <source>
        <dbReference type="ARBA" id="ARBA00022450"/>
    </source>
</evidence>
<dbReference type="VEuPathDB" id="FungiDB:yc1106_10133"/>
<dbReference type="PANTHER" id="PTHR43775:SF20">
    <property type="entry name" value="HYBRID PKS-NRPS SYNTHETASE APDA"/>
    <property type="match status" value="1"/>
</dbReference>
<dbReference type="Gene3D" id="3.40.366.10">
    <property type="entry name" value="Malonyl-Coenzyme A Acyl Carrier Protein, domain 2"/>
    <property type="match status" value="1"/>
</dbReference>
<evidence type="ECO:0000256" key="5">
    <source>
        <dbReference type="ARBA" id="ARBA00022737"/>
    </source>
</evidence>
<dbReference type="InterPro" id="IPR000873">
    <property type="entry name" value="AMP-dep_synth/lig_dom"/>
</dbReference>
<dbReference type="InterPro" id="IPR001227">
    <property type="entry name" value="Ac_transferase_dom_sf"/>
</dbReference>
<dbReference type="InterPro" id="IPR042099">
    <property type="entry name" value="ANL_N_sf"/>
</dbReference>
<dbReference type="GO" id="GO:0004315">
    <property type="term" value="F:3-oxoacyl-[acyl-carrier-protein] synthase activity"/>
    <property type="evidence" value="ECO:0007669"/>
    <property type="project" value="InterPro"/>
</dbReference>
<dbReference type="Gene3D" id="3.30.559.30">
    <property type="entry name" value="Nonribosomal peptide synthetase, condensation domain"/>
    <property type="match status" value="1"/>
</dbReference>
<dbReference type="GO" id="GO:0044550">
    <property type="term" value="P:secondary metabolite biosynthetic process"/>
    <property type="evidence" value="ECO:0007669"/>
    <property type="project" value="TreeGrafter"/>
</dbReference>
<dbReference type="InterPro" id="IPR009081">
    <property type="entry name" value="PP-bd_ACP"/>
</dbReference>
<protein>
    <submittedName>
        <fullName evidence="15">Uncharacterized protein</fullName>
    </submittedName>
</protein>
<feature type="domain" description="Polyketide/metazoan fatty acid synthase-like dehydratase" evidence="13">
    <location>
        <begin position="947"/>
        <end position="1123"/>
    </location>
</feature>
<feature type="domain" description="Polyketide synthase-like phosphopantetheine-binding" evidence="11">
    <location>
        <begin position="2355"/>
        <end position="2426"/>
    </location>
</feature>
<dbReference type="EMBL" id="CP089281">
    <property type="protein sequence ID" value="USP82859.1"/>
    <property type="molecule type" value="Genomic_DNA"/>
</dbReference>
<dbReference type="Pfam" id="PF00109">
    <property type="entry name" value="ketoacyl-synt"/>
    <property type="match status" value="1"/>
</dbReference>
<dbReference type="InterPro" id="IPR050091">
    <property type="entry name" value="PKS_NRPS_Biosynth_Enz"/>
</dbReference>
<keyword evidence="7" id="KW-0511">Multifunctional enzyme</keyword>
<evidence type="ECO:0000259" key="14">
    <source>
        <dbReference type="SMART" id="SM00827"/>
    </source>
</evidence>
<dbReference type="InterPro" id="IPR013968">
    <property type="entry name" value="PKS_KR"/>
</dbReference>